<organism evidence="2 3">
    <name type="scientific">Strongylus vulgaris</name>
    <name type="common">Blood worm</name>
    <dbReference type="NCBI Taxonomy" id="40348"/>
    <lineage>
        <taxon>Eukaryota</taxon>
        <taxon>Metazoa</taxon>
        <taxon>Ecdysozoa</taxon>
        <taxon>Nematoda</taxon>
        <taxon>Chromadorea</taxon>
        <taxon>Rhabditida</taxon>
        <taxon>Rhabditina</taxon>
        <taxon>Rhabditomorpha</taxon>
        <taxon>Strongyloidea</taxon>
        <taxon>Strongylidae</taxon>
        <taxon>Strongylus</taxon>
    </lineage>
</organism>
<dbReference type="SUPFAM" id="SSF49410">
    <property type="entry name" value="Alpha-macroglobulin receptor domain"/>
    <property type="match status" value="1"/>
</dbReference>
<evidence type="ECO:0000256" key="1">
    <source>
        <dbReference type="SAM" id="MobiDB-lite"/>
    </source>
</evidence>
<evidence type="ECO:0000313" key="2">
    <source>
        <dbReference type="EMBL" id="VDM85127.1"/>
    </source>
</evidence>
<dbReference type="InterPro" id="IPR036595">
    <property type="entry name" value="A-macroglobulin_rcpt-bd_sf"/>
</dbReference>
<dbReference type="Gene3D" id="2.60.40.690">
    <property type="entry name" value="Alpha-macroglobulin, receptor-binding domain"/>
    <property type="match status" value="1"/>
</dbReference>
<name>A0A3P7K9P9_STRVU</name>
<evidence type="ECO:0000313" key="3">
    <source>
        <dbReference type="Proteomes" id="UP000270094"/>
    </source>
</evidence>
<dbReference type="AlphaFoldDB" id="A0A3P7K9P9"/>
<dbReference type="EMBL" id="UYYB01136501">
    <property type="protein sequence ID" value="VDM85127.1"/>
    <property type="molecule type" value="Genomic_DNA"/>
</dbReference>
<proteinExistence type="predicted"/>
<gene>
    <name evidence="2" type="ORF">SVUK_LOCUS20125</name>
</gene>
<dbReference type="OrthoDB" id="5866613at2759"/>
<dbReference type="Proteomes" id="UP000270094">
    <property type="component" value="Unassembled WGS sequence"/>
</dbReference>
<accession>A0A3P7K9P9</accession>
<reference evidence="2 3" key="1">
    <citation type="submission" date="2018-11" db="EMBL/GenBank/DDBJ databases">
        <authorList>
            <consortium name="Pathogen Informatics"/>
        </authorList>
    </citation>
    <scope>NUCLEOTIDE SEQUENCE [LARGE SCALE GENOMIC DNA]</scope>
</reference>
<feature type="region of interest" description="Disordered" evidence="1">
    <location>
        <begin position="42"/>
        <end position="66"/>
    </location>
</feature>
<protein>
    <submittedName>
        <fullName evidence="2">Uncharacterized protein</fullName>
    </submittedName>
</protein>
<keyword evidence="3" id="KW-1185">Reference proteome</keyword>
<dbReference type="GO" id="GO:0005576">
    <property type="term" value="C:extracellular region"/>
    <property type="evidence" value="ECO:0007669"/>
    <property type="project" value="InterPro"/>
</dbReference>
<sequence>MTYYVADQKPAQMVLFDYYNPEEQMKSSYSAKQIRSLPDSCPDCWPTGEQHSPAPTRGHSSSTTPTTTGMFIAAVFALWRLLL</sequence>